<protein>
    <submittedName>
        <fullName evidence="1">Uncharacterized protein</fullName>
    </submittedName>
</protein>
<comment type="caution">
    <text evidence="1">The sequence shown here is derived from an EMBL/GenBank/DDBJ whole genome shotgun (WGS) entry which is preliminary data.</text>
</comment>
<dbReference type="Proteomes" id="UP001609175">
    <property type="component" value="Unassembled WGS sequence"/>
</dbReference>
<organism evidence="1 2">
    <name type="scientific">Antrihabitans spumae</name>
    <dbReference type="NCBI Taxonomy" id="3373370"/>
    <lineage>
        <taxon>Bacteria</taxon>
        <taxon>Bacillati</taxon>
        <taxon>Actinomycetota</taxon>
        <taxon>Actinomycetes</taxon>
        <taxon>Mycobacteriales</taxon>
        <taxon>Nocardiaceae</taxon>
        <taxon>Antrihabitans</taxon>
    </lineage>
</organism>
<name>A0ABW7JSW6_9NOCA</name>
<dbReference type="RefSeq" id="WP_395117305.1">
    <property type="nucleotide sequence ID" value="NZ_JBIMSO010000069.1"/>
</dbReference>
<proteinExistence type="predicted"/>
<gene>
    <name evidence="1" type="ORF">ACHIPZ_23270</name>
</gene>
<accession>A0ABW7JSW6</accession>
<reference evidence="1 2" key="1">
    <citation type="submission" date="2024-10" db="EMBL/GenBank/DDBJ databases">
        <authorList>
            <person name="Riesco R."/>
        </authorList>
    </citation>
    <scope>NUCLEOTIDE SEQUENCE [LARGE SCALE GENOMIC DNA]</scope>
    <source>
        <strain evidence="1 2">NCIMB 15449</strain>
    </source>
</reference>
<dbReference type="EMBL" id="JBIMSO010000069">
    <property type="protein sequence ID" value="MFH5211107.1"/>
    <property type="molecule type" value="Genomic_DNA"/>
</dbReference>
<evidence type="ECO:0000313" key="2">
    <source>
        <dbReference type="Proteomes" id="UP001609175"/>
    </source>
</evidence>
<evidence type="ECO:0000313" key="1">
    <source>
        <dbReference type="EMBL" id="MFH5211107.1"/>
    </source>
</evidence>
<sequence length="200" mass="22069">MDLSDVQRKGLNTALSEATCLEIDVDRTNLVFRVTLDVLTLPESGPAPLDRTVVVTCSGISRIAASLRTQALNQSEPLVLPLTLDELPEALHSFGGCHLHGWEFIDLPESSWTQWGDLLSFDTALAEDAAPHVLELSQEEGMAPRELDLRVWFTSLQITDRDGNPVDTQEFIDGGRRWWAAHDANDPRTRSDSADVAPPL</sequence>